<proteinExistence type="predicted"/>
<evidence type="ECO:0000313" key="1">
    <source>
        <dbReference type="EMBL" id="SHG82493.1"/>
    </source>
</evidence>
<reference evidence="2" key="1">
    <citation type="submission" date="2016-11" db="EMBL/GenBank/DDBJ databases">
        <authorList>
            <person name="Varghese N."/>
            <person name="Submissions S."/>
        </authorList>
    </citation>
    <scope>NUCLEOTIDE SEQUENCE [LARGE SCALE GENOMIC DNA]</scope>
    <source>
        <strain evidence="2">CGMCC 1.6496</strain>
    </source>
</reference>
<dbReference type="RefSeq" id="WP_170861693.1">
    <property type="nucleotide sequence ID" value="NZ_FQXD01000002.1"/>
</dbReference>
<evidence type="ECO:0000313" key="2">
    <source>
        <dbReference type="Proteomes" id="UP000184079"/>
    </source>
</evidence>
<sequence length="57" mass="6593">MYGIYSTASKKFVFGIRESSKGKAWKALKAKIGDDSRKWRFEARKIKGGERVDCKDY</sequence>
<gene>
    <name evidence="1" type="ORF">SAMN05421807_1026</name>
</gene>
<accession>A0A1M5N0H9</accession>
<name>A0A1M5N0H9_9BACI</name>
<organism evidence="1 2">
    <name type="scientific">Virgibacillus chiguensis</name>
    <dbReference type="NCBI Taxonomy" id="411959"/>
    <lineage>
        <taxon>Bacteria</taxon>
        <taxon>Bacillati</taxon>
        <taxon>Bacillota</taxon>
        <taxon>Bacilli</taxon>
        <taxon>Bacillales</taxon>
        <taxon>Bacillaceae</taxon>
        <taxon>Virgibacillus</taxon>
    </lineage>
</organism>
<keyword evidence="2" id="KW-1185">Reference proteome</keyword>
<protein>
    <submittedName>
        <fullName evidence="1">Uncharacterized protein</fullName>
    </submittedName>
</protein>
<dbReference type="EMBL" id="FQXD01000002">
    <property type="protein sequence ID" value="SHG82493.1"/>
    <property type="molecule type" value="Genomic_DNA"/>
</dbReference>
<dbReference type="AlphaFoldDB" id="A0A1M5N0H9"/>
<dbReference type="Proteomes" id="UP000184079">
    <property type="component" value="Unassembled WGS sequence"/>
</dbReference>